<dbReference type="RefSeq" id="WP_256395812.1">
    <property type="nucleotide sequence ID" value="NZ_JANHDJ010000002.1"/>
</dbReference>
<organism evidence="1 2">
    <name type="scientific">Halohasta litorea</name>
    <dbReference type="NCBI Taxonomy" id="869891"/>
    <lineage>
        <taxon>Archaea</taxon>
        <taxon>Methanobacteriati</taxon>
        <taxon>Methanobacteriota</taxon>
        <taxon>Stenosarchaea group</taxon>
        <taxon>Halobacteria</taxon>
        <taxon>Halobacteriales</taxon>
        <taxon>Haloferacaceae</taxon>
        <taxon>Halohasta</taxon>
    </lineage>
</organism>
<reference evidence="1 2" key="1">
    <citation type="journal article" date="2019" name="Int. J. Syst. Evol. Microbiol.">
        <title>The Global Catalogue of Microorganisms (GCM) 10K type strain sequencing project: providing services to taxonomists for standard genome sequencing and annotation.</title>
        <authorList>
            <consortium name="The Broad Institute Genomics Platform"/>
            <consortium name="The Broad Institute Genome Sequencing Center for Infectious Disease"/>
            <person name="Wu L."/>
            <person name="Ma J."/>
        </authorList>
    </citation>
    <scope>NUCLEOTIDE SEQUENCE [LARGE SCALE GENOMIC DNA]</scope>
    <source>
        <strain evidence="1 2">CGMCC 1.10593</strain>
    </source>
</reference>
<dbReference type="EMBL" id="JBHUDM010000002">
    <property type="protein sequence ID" value="MFD1641807.1"/>
    <property type="molecule type" value="Genomic_DNA"/>
</dbReference>
<accession>A0ABD6D6Z2</accession>
<sequence length="301" mass="34151">MDRESNLKVFFHRLAPDSPSDDTLTEFYKDGYILCHYDDIASFSDDNYDDGETDIEEMANAAESGAICLIQLNASNDNYDRGRILGVVPPETEPFIIGVEEDGTRSKRYTDPVKAKKQLENDEEISYIYKGIQLEESIRQLDAGEYLLSAYEPPYTTFTHWGAVEEQVRSLLNDEQFPINEPTSYSPDQTERLCEEYLREEYEYYPLIQPGGSGGVNQNFDLIGGIGEDRVFGEVKNTKTISESALDDLKSEAGDQTRAFYFSRNSVKQSPDGVEVILLADVLDTLQSIERTHKMMKRMTA</sequence>
<evidence type="ECO:0000313" key="2">
    <source>
        <dbReference type="Proteomes" id="UP001597052"/>
    </source>
</evidence>
<evidence type="ECO:0000313" key="1">
    <source>
        <dbReference type="EMBL" id="MFD1641807.1"/>
    </source>
</evidence>
<protein>
    <recommendedName>
        <fullName evidence="3">Restriction endonuclease</fullName>
    </recommendedName>
</protein>
<evidence type="ECO:0008006" key="3">
    <source>
        <dbReference type="Google" id="ProtNLM"/>
    </source>
</evidence>
<name>A0ABD6D6Z2_9EURY</name>
<keyword evidence="2" id="KW-1185">Reference proteome</keyword>
<dbReference type="AlphaFoldDB" id="A0ABD6D6Z2"/>
<comment type="caution">
    <text evidence="1">The sequence shown here is derived from an EMBL/GenBank/DDBJ whole genome shotgun (WGS) entry which is preliminary data.</text>
</comment>
<dbReference type="Proteomes" id="UP001597052">
    <property type="component" value="Unassembled WGS sequence"/>
</dbReference>
<proteinExistence type="predicted"/>
<gene>
    <name evidence="1" type="ORF">ACFSBW_07960</name>
</gene>